<reference evidence="1 2" key="1">
    <citation type="submission" date="2015-02" db="EMBL/GenBank/DDBJ databases">
        <title>Nostoc linckia genome annotation.</title>
        <authorList>
            <person name="Zhou Z."/>
        </authorList>
    </citation>
    <scope>NUCLEOTIDE SEQUENCE [LARGE SCALE GENOMIC DNA]</scope>
    <source>
        <strain evidence="2">z8</strain>
    </source>
</reference>
<dbReference type="AlphaFoldDB" id="A0A9Q6EL51"/>
<protein>
    <submittedName>
        <fullName evidence="1">Isochorismate synthase</fullName>
    </submittedName>
</protein>
<evidence type="ECO:0000313" key="2">
    <source>
        <dbReference type="Proteomes" id="UP000222310"/>
    </source>
</evidence>
<dbReference type="RefSeq" id="WP_099068229.1">
    <property type="nucleotide sequence ID" value="NZ_LAHD01000034.1"/>
</dbReference>
<proteinExistence type="predicted"/>
<dbReference type="GeneID" id="57096741"/>
<name>A0A9Q6EL51_NOSLI</name>
<sequence>MKISTKIRQFINSIQEFFGKIINYILTAVSRIFAPKDDDYPASGVQPFEGDIADDKRKF</sequence>
<evidence type="ECO:0000313" key="1">
    <source>
        <dbReference type="EMBL" id="PHK03708.1"/>
    </source>
</evidence>
<dbReference type="Proteomes" id="UP000222310">
    <property type="component" value="Unassembled WGS sequence"/>
</dbReference>
<comment type="caution">
    <text evidence="1">The sequence shown here is derived from an EMBL/GenBank/DDBJ whole genome shotgun (WGS) entry which is preliminary data.</text>
</comment>
<accession>A0A9Q6EL51</accession>
<organism evidence="1 2">
    <name type="scientific">Nostoc linckia z8</name>
    <dbReference type="NCBI Taxonomy" id="1628746"/>
    <lineage>
        <taxon>Bacteria</taxon>
        <taxon>Bacillati</taxon>
        <taxon>Cyanobacteriota</taxon>
        <taxon>Cyanophyceae</taxon>
        <taxon>Nostocales</taxon>
        <taxon>Nostocaceae</taxon>
        <taxon>Nostoc</taxon>
    </lineage>
</organism>
<dbReference type="EMBL" id="LAHD01000034">
    <property type="protein sequence ID" value="PHK03708.1"/>
    <property type="molecule type" value="Genomic_DNA"/>
</dbReference>
<gene>
    <name evidence="1" type="ORF">VF08_14035</name>
</gene>